<dbReference type="EMBL" id="QRDY01000006">
    <property type="protein sequence ID" value="RED60386.1"/>
    <property type="molecule type" value="Genomic_DNA"/>
</dbReference>
<evidence type="ECO:0000256" key="3">
    <source>
        <dbReference type="ARBA" id="ARBA00022650"/>
    </source>
</evidence>
<dbReference type="InterPro" id="IPR036393">
    <property type="entry name" value="AceGlu_kinase-like_sf"/>
</dbReference>
<dbReference type="InterPro" id="IPR011529">
    <property type="entry name" value="Glu_5kinase"/>
</dbReference>
<keyword evidence="5 8" id="KW-0547">Nucleotide-binding</keyword>
<evidence type="ECO:0000256" key="1">
    <source>
        <dbReference type="ARBA" id="ARBA00022490"/>
    </source>
</evidence>
<dbReference type="Gene3D" id="3.40.1160.10">
    <property type="entry name" value="Acetylglutamate kinase-like"/>
    <property type="match status" value="1"/>
</dbReference>
<dbReference type="InterPro" id="IPR005715">
    <property type="entry name" value="Glu_5kinase/COase_Synthase"/>
</dbReference>
<keyword evidence="6 8" id="KW-0418">Kinase</keyword>
<dbReference type="Proteomes" id="UP000256869">
    <property type="component" value="Unassembled WGS sequence"/>
</dbReference>
<dbReference type="CDD" id="cd04242">
    <property type="entry name" value="AAK_G5K_ProB"/>
    <property type="match status" value="1"/>
</dbReference>
<dbReference type="AlphaFoldDB" id="A0A3D9IGW2"/>
<evidence type="ECO:0000256" key="6">
    <source>
        <dbReference type="ARBA" id="ARBA00022777"/>
    </source>
</evidence>
<dbReference type="FunFam" id="3.40.1160.10:FF:000018">
    <property type="entry name" value="Glutamate 5-kinase"/>
    <property type="match status" value="1"/>
</dbReference>
<dbReference type="UniPathway" id="UPA00098">
    <property type="reaction ID" value="UER00359"/>
</dbReference>
<dbReference type="NCBIfam" id="TIGR01027">
    <property type="entry name" value="proB"/>
    <property type="match status" value="1"/>
</dbReference>
<feature type="binding site" evidence="8">
    <location>
        <position position="147"/>
    </location>
    <ligand>
        <name>substrate</name>
    </ligand>
</feature>
<organism evidence="10 11">
    <name type="scientific">Cohnella lupini</name>
    <dbReference type="NCBI Taxonomy" id="1294267"/>
    <lineage>
        <taxon>Bacteria</taxon>
        <taxon>Bacillati</taxon>
        <taxon>Bacillota</taxon>
        <taxon>Bacilli</taxon>
        <taxon>Bacillales</taxon>
        <taxon>Paenibacillaceae</taxon>
        <taxon>Cohnella</taxon>
    </lineage>
</organism>
<dbReference type="GO" id="GO:0003723">
    <property type="term" value="F:RNA binding"/>
    <property type="evidence" value="ECO:0007669"/>
    <property type="project" value="InterPro"/>
</dbReference>
<dbReference type="GO" id="GO:0005524">
    <property type="term" value="F:ATP binding"/>
    <property type="evidence" value="ECO:0007669"/>
    <property type="project" value="UniProtKB-KW"/>
</dbReference>
<evidence type="ECO:0000313" key="10">
    <source>
        <dbReference type="EMBL" id="RED60386.1"/>
    </source>
</evidence>
<feature type="binding site" evidence="8">
    <location>
        <position position="135"/>
    </location>
    <ligand>
        <name>substrate</name>
    </ligand>
</feature>
<dbReference type="InterPro" id="IPR019797">
    <property type="entry name" value="Glutamate_5-kinase_CS"/>
</dbReference>
<feature type="binding site" evidence="8">
    <location>
        <begin position="209"/>
        <end position="215"/>
    </location>
    <ligand>
        <name>ATP</name>
        <dbReference type="ChEBI" id="CHEBI:30616"/>
    </ligand>
</feature>
<evidence type="ECO:0000256" key="5">
    <source>
        <dbReference type="ARBA" id="ARBA00022741"/>
    </source>
</evidence>
<dbReference type="InterPro" id="IPR041739">
    <property type="entry name" value="G5K_ProB"/>
</dbReference>
<dbReference type="RefSeq" id="WP_115993098.1">
    <property type="nucleotide sequence ID" value="NZ_QRDY01000006.1"/>
</dbReference>
<sequence>MGKRIVVKIGSSSLTSAEGGLNRQQVRFFADEIASLHAKGYQVLLVTSGAIAAGFRRLGYSSRPKLVHEKQAAAAVGQALLMEAYQEAFIASGITAAQILLTRPDFSNRSRAQNATRTIEELLKQHAVPIINENDTVAVDEIKFGENDSLSALVANLVKADGLYILTDMDGVYTGDPRKVPDAVRIERVEVLSDELYRIAGGAGSSVGTGGMRSKIEAARIAMQGGVPLFVGQVSVEGDLQSAVAGNGKGTYFASSLHSLSAKKHWVGFLSVPQGRIIVDSGAEEAMLRKGRSLLPAGIVAAEGDFHPGDVVEVMNGDGRILGRGVTHYSAWQIKAIAGLSSEEALKRVDVVRVEVIHRDQWVSSTIVKEASSYE</sequence>
<dbReference type="GO" id="GO:0005829">
    <property type="term" value="C:cytosol"/>
    <property type="evidence" value="ECO:0007669"/>
    <property type="project" value="TreeGrafter"/>
</dbReference>
<evidence type="ECO:0000256" key="7">
    <source>
        <dbReference type="ARBA" id="ARBA00022840"/>
    </source>
</evidence>
<comment type="catalytic activity">
    <reaction evidence="8">
        <text>L-glutamate + ATP = L-glutamyl 5-phosphate + ADP</text>
        <dbReference type="Rhea" id="RHEA:14877"/>
        <dbReference type="ChEBI" id="CHEBI:29985"/>
        <dbReference type="ChEBI" id="CHEBI:30616"/>
        <dbReference type="ChEBI" id="CHEBI:58274"/>
        <dbReference type="ChEBI" id="CHEBI:456216"/>
        <dbReference type="EC" id="2.7.2.11"/>
    </reaction>
</comment>
<keyword evidence="11" id="KW-1185">Reference proteome</keyword>
<evidence type="ECO:0000256" key="8">
    <source>
        <dbReference type="HAMAP-Rule" id="MF_00456"/>
    </source>
</evidence>
<dbReference type="Gene3D" id="2.30.130.10">
    <property type="entry name" value="PUA domain"/>
    <property type="match status" value="1"/>
</dbReference>
<feature type="binding site" evidence="8">
    <location>
        <begin position="167"/>
        <end position="168"/>
    </location>
    <ligand>
        <name>ATP</name>
        <dbReference type="ChEBI" id="CHEBI:30616"/>
    </ligand>
</feature>
<evidence type="ECO:0000256" key="2">
    <source>
        <dbReference type="ARBA" id="ARBA00022605"/>
    </source>
</evidence>
<dbReference type="OrthoDB" id="9804434at2"/>
<dbReference type="GO" id="GO:0004349">
    <property type="term" value="F:glutamate 5-kinase activity"/>
    <property type="evidence" value="ECO:0007669"/>
    <property type="project" value="UniProtKB-UniRule"/>
</dbReference>
<gene>
    <name evidence="8" type="primary">proB</name>
    <name evidence="10" type="ORF">DFP95_106176</name>
</gene>
<evidence type="ECO:0000313" key="11">
    <source>
        <dbReference type="Proteomes" id="UP000256869"/>
    </source>
</evidence>
<dbReference type="InterPro" id="IPR036974">
    <property type="entry name" value="PUA_sf"/>
</dbReference>
<feature type="binding site" evidence="8">
    <location>
        <position position="48"/>
    </location>
    <ligand>
        <name>substrate</name>
    </ligand>
</feature>
<keyword evidence="3 8" id="KW-0641">Proline biosynthesis</keyword>
<dbReference type="GO" id="GO:0055129">
    <property type="term" value="P:L-proline biosynthetic process"/>
    <property type="evidence" value="ECO:0007669"/>
    <property type="project" value="UniProtKB-UniRule"/>
</dbReference>
<keyword evidence="2 8" id="KW-0028">Amino-acid biosynthesis</keyword>
<keyword evidence="7 8" id="KW-0067">ATP-binding</keyword>
<dbReference type="EC" id="2.7.2.11" evidence="8"/>
<dbReference type="Pfam" id="PF00696">
    <property type="entry name" value="AA_kinase"/>
    <property type="match status" value="1"/>
</dbReference>
<comment type="similarity">
    <text evidence="8">Belongs to the glutamate 5-kinase family.</text>
</comment>
<comment type="function">
    <text evidence="8">Catalyzes the transfer of a phosphate group to glutamate to form L-glutamate 5-phosphate.</text>
</comment>
<comment type="pathway">
    <text evidence="8">Amino-acid biosynthesis; L-proline biosynthesis; L-glutamate 5-semialdehyde from L-glutamate: step 1/2.</text>
</comment>
<proteinExistence type="inferred from homology"/>
<dbReference type="PROSITE" id="PS50890">
    <property type="entry name" value="PUA"/>
    <property type="match status" value="1"/>
</dbReference>
<name>A0A3D9IGW2_9BACL</name>
<accession>A0A3D9IGW2</accession>
<dbReference type="InterPro" id="IPR002478">
    <property type="entry name" value="PUA"/>
</dbReference>
<dbReference type="PIRSF" id="PIRSF000729">
    <property type="entry name" value="GK"/>
    <property type="match status" value="1"/>
</dbReference>
<dbReference type="PRINTS" id="PR00474">
    <property type="entry name" value="GLU5KINASE"/>
</dbReference>
<comment type="subcellular location">
    <subcellularLocation>
        <location evidence="8">Cytoplasm</location>
    </subcellularLocation>
</comment>
<evidence type="ECO:0000256" key="4">
    <source>
        <dbReference type="ARBA" id="ARBA00022679"/>
    </source>
</evidence>
<keyword evidence="4 8" id="KW-0808">Transferase</keyword>
<reference evidence="10 11" key="1">
    <citation type="submission" date="2018-07" db="EMBL/GenBank/DDBJ databases">
        <title>Genomic Encyclopedia of Type Strains, Phase III (KMG-III): the genomes of soil and plant-associated and newly described type strains.</title>
        <authorList>
            <person name="Whitman W."/>
        </authorList>
    </citation>
    <scope>NUCLEOTIDE SEQUENCE [LARGE SCALE GENOMIC DNA]</scope>
    <source>
        <strain evidence="10 11">CECT 8236</strain>
    </source>
</reference>
<dbReference type="HAMAP" id="MF_00456">
    <property type="entry name" value="ProB"/>
    <property type="match status" value="1"/>
</dbReference>
<dbReference type="InterPro" id="IPR015947">
    <property type="entry name" value="PUA-like_sf"/>
</dbReference>
<feature type="domain" description="PUA" evidence="9">
    <location>
        <begin position="275"/>
        <end position="356"/>
    </location>
</feature>
<keyword evidence="1 8" id="KW-0963">Cytoplasm</keyword>
<dbReference type="InterPro" id="IPR001057">
    <property type="entry name" value="Glu/AcGlu_kinase"/>
</dbReference>
<comment type="caution">
    <text evidence="10">The sequence shown here is derived from an EMBL/GenBank/DDBJ whole genome shotgun (WGS) entry which is preliminary data.</text>
</comment>
<dbReference type="Pfam" id="PF01472">
    <property type="entry name" value="PUA"/>
    <property type="match status" value="1"/>
</dbReference>
<evidence type="ECO:0000259" key="9">
    <source>
        <dbReference type="SMART" id="SM00359"/>
    </source>
</evidence>
<dbReference type="PROSITE" id="PS00902">
    <property type="entry name" value="GLUTAMATE_5_KINASE"/>
    <property type="match status" value="1"/>
</dbReference>
<dbReference type="PANTHER" id="PTHR43654">
    <property type="entry name" value="GLUTAMATE 5-KINASE"/>
    <property type="match status" value="1"/>
</dbReference>
<dbReference type="InterPro" id="IPR001048">
    <property type="entry name" value="Asp/Glu/Uridylate_kinase"/>
</dbReference>
<protein>
    <recommendedName>
        <fullName evidence="8">Glutamate 5-kinase</fullName>
        <ecNumber evidence="8">2.7.2.11</ecNumber>
    </recommendedName>
    <alternativeName>
        <fullName evidence="8">Gamma-glutamyl kinase</fullName>
        <shortName evidence="8">GK</shortName>
    </alternativeName>
</protein>
<dbReference type="SMART" id="SM00359">
    <property type="entry name" value="PUA"/>
    <property type="match status" value="1"/>
</dbReference>
<feature type="binding site" evidence="8">
    <location>
        <position position="8"/>
    </location>
    <ligand>
        <name>ATP</name>
        <dbReference type="ChEBI" id="CHEBI:30616"/>
    </ligand>
</feature>
<dbReference type="PANTHER" id="PTHR43654:SF1">
    <property type="entry name" value="ISOPENTENYL PHOSPHATE KINASE"/>
    <property type="match status" value="1"/>
</dbReference>
<dbReference type="SUPFAM" id="SSF88697">
    <property type="entry name" value="PUA domain-like"/>
    <property type="match status" value="1"/>
</dbReference>
<dbReference type="SUPFAM" id="SSF53633">
    <property type="entry name" value="Carbamate kinase-like"/>
    <property type="match status" value="1"/>
</dbReference>
<dbReference type="CDD" id="cd21157">
    <property type="entry name" value="PUA_G5K"/>
    <property type="match status" value="1"/>
</dbReference>